<dbReference type="RefSeq" id="XP_024353859.1">
    <property type="nucleotide sequence ID" value="XM_024491708.1"/>
</dbReference>
<evidence type="ECO:0000313" key="1">
    <source>
        <dbReference type="EMBL" id="EUB62663.1"/>
    </source>
</evidence>
<organism evidence="1 2">
    <name type="scientific">Echinococcus granulosus</name>
    <name type="common">Hydatid tapeworm</name>
    <dbReference type="NCBI Taxonomy" id="6210"/>
    <lineage>
        <taxon>Eukaryota</taxon>
        <taxon>Metazoa</taxon>
        <taxon>Spiralia</taxon>
        <taxon>Lophotrochozoa</taxon>
        <taxon>Platyhelminthes</taxon>
        <taxon>Cestoda</taxon>
        <taxon>Eucestoda</taxon>
        <taxon>Cyclophyllidea</taxon>
        <taxon>Taeniidae</taxon>
        <taxon>Echinococcus</taxon>
        <taxon>Echinococcus granulosus group</taxon>
    </lineage>
</organism>
<gene>
    <name evidence="1" type="ORF">EGR_02459</name>
</gene>
<comment type="caution">
    <text evidence="1">The sequence shown here is derived from an EMBL/GenBank/DDBJ whole genome shotgun (WGS) entry which is preliminary data.</text>
</comment>
<dbReference type="Proteomes" id="UP000019149">
    <property type="component" value="Unassembled WGS sequence"/>
</dbReference>
<dbReference type="AlphaFoldDB" id="W6UNC3"/>
<dbReference type="KEGG" id="egl:EGR_02459"/>
<dbReference type="GeneID" id="36338174"/>
<evidence type="ECO:0000313" key="2">
    <source>
        <dbReference type="Proteomes" id="UP000019149"/>
    </source>
</evidence>
<proteinExistence type="predicted"/>
<accession>W6UNC3</accession>
<dbReference type="CTD" id="36338174"/>
<reference evidence="1 2" key="1">
    <citation type="journal article" date="2013" name="Nat. Genet.">
        <title>The genome of the hydatid tapeworm Echinococcus granulosus.</title>
        <authorList>
            <person name="Zheng H."/>
            <person name="Zhang W."/>
            <person name="Zhang L."/>
            <person name="Zhang Z."/>
            <person name="Li J."/>
            <person name="Lu G."/>
            <person name="Zhu Y."/>
            <person name="Wang Y."/>
            <person name="Huang Y."/>
            <person name="Liu J."/>
            <person name="Kang H."/>
            <person name="Chen J."/>
            <person name="Wang L."/>
            <person name="Chen A."/>
            <person name="Yu S."/>
            <person name="Gao Z."/>
            <person name="Jin L."/>
            <person name="Gu W."/>
            <person name="Wang Z."/>
            <person name="Zhao L."/>
            <person name="Shi B."/>
            <person name="Wen H."/>
            <person name="Lin R."/>
            <person name="Jones M.K."/>
            <person name="Brejova B."/>
            <person name="Vinar T."/>
            <person name="Zhao G."/>
            <person name="McManus D.P."/>
            <person name="Chen Z."/>
            <person name="Zhou Y."/>
            <person name="Wang S."/>
        </authorList>
    </citation>
    <scope>NUCLEOTIDE SEQUENCE [LARGE SCALE GENOMIC DNA]</scope>
</reference>
<name>W6UNC3_ECHGR</name>
<dbReference type="EMBL" id="APAU02000011">
    <property type="protein sequence ID" value="EUB62663.1"/>
    <property type="molecule type" value="Genomic_DNA"/>
</dbReference>
<protein>
    <submittedName>
        <fullName evidence="1">Uncharacterized protein</fullName>
    </submittedName>
</protein>
<sequence>MPAFVEPISYAETFNMCFNQKETKHYVIPDEVWYSVLYCGTQLPQLVYTTINLFSSLANYFQLLYVTNYQPYHTDNKTNCLKNNTTINNFILCLVETWTPSFSGECEDLNFISRLTYFDLIFITVKVGRRYHEESNNIQLIAKMYHCNDIGFEKLLREMLIRMVERTEEAILQYLMDVTSTNVHLKQLPCYQNEDLHWVLCIESDHLKLKMSPRITLHALFYAVMDFIPLKVKIPRILNGVSQSDSLKSKLFR</sequence>
<keyword evidence="2" id="KW-1185">Reference proteome</keyword>